<gene>
    <name evidence="1" type="ORF">JJ685_03595</name>
</gene>
<dbReference type="Pfam" id="PF11005">
    <property type="entry name" value="DUF2844"/>
    <property type="match status" value="1"/>
</dbReference>
<dbReference type="EMBL" id="JAEQNE010000001">
    <property type="protein sequence ID" value="MBL0390216.1"/>
    <property type="molecule type" value="Genomic_DNA"/>
</dbReference>
<evidence type="ECO:0000313" key="2">
    <source>
        <dbReference type="Proteomes" id="UP000599109"/>
    </source>
</evidence>
<protein>
    <submittedName>
        <fullName evidence="1">DUF2844 domain-containing protein</fullName>
    </submittedName>
</protein>
<dbReference type="Proteomes" id="UP000599109">
    <property type="component" value="Unassembled WGS sequence"/>
</dbReference>
<keyword evidence="2" id="KW-1185">Reference proteome</keyword>
<dbReference type="AlphaFoldDB" id="A0A936YX63"/>
<evidence type="ECO:0000313" key="1">
    <source>
        <dbReference type="EMBL" id="MBL0390216.1"/>
    </source>
</evidence>
<name>A0A936YX63_9BURK</name>
<dbReference type="InterPro" id="IPR021267">
    <property type="entry name" value="DUF2844"/>
</dbReference>
<accession>A0A936YX63</accession>
<comment type="caution">
    <text evidence="1">The sequence shown here is derived from an EMBL/GenBank/DDBJ whole genome shotgun (WGS) entry which is preliminary data.</text>
</comment>
<organism evidence="1 2">
    <name type="scientific">Ramlibacter monticola</name>
    <dbReference type="NCBI Taxonomy" id="1926872"/>
    <lineage>
        <taxon>Bacteria</taxon>
        <taxon>Pseudomonadati</taxon>
        <taxon>Pseudomonadota</taxon>
        <taxon>Betaproteobacteria</taxon>
        <taxon>Burkholderiales</taxon>
        <taxon>Comamonadaceae</taxon>
        <taxon>Ramlibacter</taxon>
    </lineage>
</organism>
<proteinExistence type="predicted"/>
<reference evidence="1 2" key="1">
    <citation type="journal article" date="2017" name="Int. J. Syst. Evol. Microbiol.">
        <title>Ramlibacter monticola sp. nov., isolated from forest soil.</title>
        <authorList>
            <person name="Chaudhary D.K."/>
            <person name="Kim J."/>
        </authorList>
    </citation>
    <scope>NUCLEOTIDE SEQUENCE [LARGE SCALE GENOMIC DNA]</scope>
    <source>
        <strain evidence="1 2">KACC 19175</strain>
    </source>
</reference>
<sequence length="133" mass="14123">MTGAACSALDGAPSDFPAARVQRTAANTSEGVAYADVSRTLKSGTVVHEFVDATGAVFALSWSGPFKPDLKRLLGRHFDRLHDGAGKRQANRSSVDIQASDFVVQSGGHMGAFEGRAWLPSRLPAGFDTQEMK</sequence>